<evidence type="ECO:0000256" key="1">
    <source>
        <dbReference type="SAM" id="MobiDB-lite"/>
    </source>
</evidence>
<dbReference type="RefSeq" id="YP_009853774.1">
    <property type="nucleotide sequence ID" value="NC_048824.1"/>
</dbReference>
<dbReference type="InterPro" id="IPR055815">
    <property type="entry name" value="DUF7391"/>
</dbReference>
<dbReference type="Proteomes" id="UP000423609">
    <property type="component" value="Segment"/>
</dbReference>
<keyword evidence="3" id="KW-1185">Reference proteome</keyword>
<proteinExistence type="predicted"/>
<evidence type="ECO:0000313" key="3">
    <source>
        <dbReference type="Proteomes" id="UP000423609"/>
    </source>
</evidence>
<feature type="region of interest" description="Disordered" evidence="1">
    <location>
        <begin position="1"/>
        <end position="35"/>
    </location>
</feature>
<dbReference type="GeneID" id="55624461"/>
<organism evidence="2 3">
    <name type="scientific">Mycobacterium phage Indlulamithi</name>
    <dbReference type="NCBI Taxonomy" id="2656582"/>
    <lineage>
        <taxon>Viruses</taxon>
        <taxon>Duplodnaviria</taxon>
        <taxon>Heunggongvirae</taxon>
        <taxon>Uroviricota</taxon>
        <taxon>Caudoviricetes</taxon>
        <taxon>Indlulamithivirus</taxon>
        <taxon>Indlulamithivirus indlulamithi</taxon>
    </lineage>
</organism>
<sequence>MSYPGVDPVDEIQSNPVGTQVDSSTGHPDPEKPNPLIARSIVEDEIADAERVKAAIKENEVREAAAKAVQDMFAVTSWQPSKTVKFMIQFQSGQNALVKHLNTMDLMRAKLIEDLDFFTKKLFPSAIDQAGNPVEKEEDSQERRGIWAVLEDPEKRAKFLDMTNRLMVAASVKPKIVNDGVALRDDPDNPGEKVDVFGHEIESIDEQIELFGKPVPVLKEGEAYAGTIDLNDRMVFFQELNKPLELIEPFREGSDAVLASLEPVQSSPVQAEQPV</sequence>
<protein>
    <submittedName>
        <fullName evidence="2">Tail assembly chaperone</fullName>
    </submittedName>
</protein>
<accession>A0A649VE55</accession>
<feature type="compositionally biased region" description="Polar residues" evidence="1">
    <location>
        <begin position="12"/>
        <end position="26"/>
    </location>
</feature>
<evidence type="ECO:0000313" key="2">
    <source>
        <dbReference type="EMBL" id="QGJ90063.1"/>
    </source>
</evidence>
<gene>
    <name evidence="2" type="primary">22</name>
    <name evidence="2" type="ORF">PBI_INDLULAMITHI_22</name>
</gene>
<reference evidence="2 3" key="1">
    <citation type="submission" date="2019-10" db="EMBL/GenBank/DDBJ databases">
        <authorList>
            <person name="Garlena R.A."/>
            <person name="Russell D.A."/>
            <person name="Pope W.H."/>
            <person name="Jacobs-Sera D."/>
            <person name="Hatfull G.F."/>
        </authorList>
    </citation>
    <scope>NUCLEOTIDE SEQUENCE [LARGE SCALE GENOMIC DNA]</scope>
</reference>
<name>A0A649VE55_9CAUD</name>
<dbReference type="KEGG" id="vg:55624461"/>
<dbReference type="Pfam" id="PF24117">
    <property type="entry name" value="DUF7391"/>
    <property type="match status" value="1"/>
</dbReference>
<dbReference type="EMBL" id="MN585993">
    <property type="protein sequence ID" value="QGJ90063.1"/>
    <property type="molecule type" value="Genomic_DNA"/>
</dbReference>